<keyword evidence="2" id="KW-1185">Reference proteome</keyword>
<organism evidence="1 2">
    <name type="scientific">Drosophila rubida</name>
    <dbReference type="NCBI Taxonomy" id="30044"/>
    <lineage>
        <taxon>Eukaryota</taxon>
        <taxon>Metazoa</taxon>
        <taxon>Ecdysozoa</taxon>
        <taxon>Arthropoda</taxon>
        <taxon>Hexapoda</taxon>
        <taxon>Insecta</taxon>
        <taxon>Pterygota</taxon>
        <taxon>Neoptera</taxon>
        <taxon>Endopterygota</taxon>
        <taxon>Diptera</taxon>
        <taxon>Brachycera</taxon>
        <taxon>Muscomorpha</taxon>
        <taxon>Ephydroidea</taxon>
        <taxon>Drosophilidae</taxon>
        <taxon>Drosophila</taxon>
    </lineage>
</organism>
<reference evidence="1" key="1">
    <citation type="journal article" date="2021" name="Mol. Ecol. Resour.">
        <title>Phylogenomic analyses of the genus Drosophila reveals genomic signals of climate adaptation.</title>
        <authorList>
            <person name="Li F."/>
            <person name="Rane R.V."/>
            <person name="Luria V."/>
            <person name="Xiong Z."/>
            <person name="Chen J."/>
            <person name="Li Z."/>
            <person name="Catullo R.A."/>
            <person name="Griffin P.C."/>
            <person name="Schiffer M."/>
            <person name="Pearce S."/>
            <person name="Lee S.F."/>
            <person name="McElroy K."/>
            <person name="Stocker A."/>
            <person name="Shirriffs J."/>
            <person name="Cockerell F."/>
            <person name="Coppin C."/>
            <person name="Sgro C.M."/>
            <person name="Karger A."/>
            <person name="Cain J.W."/>
            <person name="Weber J.A."/>
            <person name="Santpere G."/>
            <person name="Kirschner M.W."/>
            <person name="Hoffmann A.A."/>
            <person name="Oakeshott J.G."/>
            <person name="Zhang G."/>
        </authorList>
    </citation>
    <scope>NUCLEOTIDE SEQUENCE</scope>
    <source>
        <strain evidence="1">BGI-SZ-2011g</strain>
    </source>
</reference>
<sequence length="89" mass="10589">MNCLQTFLKCAQFLTDPTEIEEIDELSEVIAEKCEEVFKRKHASKRRRFEYIDKYMRSEIFMLEEHIPSPNLDHMLEVAIDAVLGQIHF</sequence>
<comment type="caution">
    <text evidence="1">The sequence shown here is derived from an EMBL/GenBank/DDBJ whole genome shotgun (WGS) entry which is preliminary data.</text>
</comment>
<evidence type="ECO:0000313" key="1">
    <source>
        <dbReference type="EMBL" id="KAH8365517.1"/>
    </source>
</evidence>
<protein>
    <submittedName>
        <fullName evidence="1">Uncharacterized protein</fullName>
    </submittedName>
</protein>
<proteinExistence type="predicted"/>
<evidence type="ECO:0000313" key="2">
    <source>
        <dbReference type="Proteomes" id="UP001200034"/>
    </source>
</evidence>
<name>A0AAD4JXL1_9MUSC</name>
<gene>
    <name evidence="1" type="ORF">KR093_001636</name>
</gene>
<dbReference type="Proteomes" id="UP001200034">
    <property type="component" value="Unassembled WGS sequence"/>
</dbReference>
<dbReference type="EMBL" id="JAJJHW010002774">
    <property type="protein sequence ID" value="KAH8365517.1"/>
    <property type="molecule type" value="Genomic_DNA"/>
</dbReference>
<accession>A0AAD4JXL1</accession>
<dbReference type="AlphaFoldDB" id="A0AAD4JXL1"/>